<dbReference type="AlphaFoldDB" id="A0A369JIK5"/>
<keyword evidence="1" id="KW-0812">Transmembrane</keyword>
<dbReference type="Proteomes" id="UP000076154">
    <property type="component" value="Unassembled WGS sequence"/>
</dbReference>
<gene>
    <name evidence="2" type="ORF">Hypma_011299</name>
</gene>
<organism evidence="2 3">
    <name type="scientific">Hypsizygus marmoreus</name>
    <name type="common">White beech mushroom</name>
    <name type="synonym">Agaricus marmoreus</name>
    <dbReference type="NCBI Taxonomy" id="39966"/>
    <lineage>
        <taxon>Eukaryota</taxon>
        <taxon>Fungi</taxon>
        <taxon>Dikarya</taxon>
        <taxon>Basidiomycota</taxon>
        <taxon>Agaricomycotina</taxon>
        <taxon>Agaricomycetes</taxon>
        <taxon>Agaricomycetidae</taxon>
        <taxon>Agaricales</taxon>
        <taxon>Tricholomatineae</taxon>
        <taxon>Lyophyllaceae</taxon>
        <taxon>Hypsizygus</taxon>
    </lineage>
</organism>
<dbReference type="EMBL" id="LUEZ02000054">
    <property type="protein sequence ID" value="RDB21698.1"/>
    <property type="molecule type" value="Genomic_DNA"/>
</dbReference>
<name>A0A369JIK5_HYPMA</name>
<proteinExistence type="predicted"/>
<evidence type="ECO:0000256" key="1">
    <source>
        <dbReference type="SAM" id="Phobius"/>
    </source>
</evidence>
<evidence type="ECO:0000313" key="2">
    <source>
        <dbReference type="EMBL" id="RDB21698.1"/>
    </source>
</evidence>
<protein>
    <submittedName>
        <fullName evidence="2">Uncharacterized protein</fullName>
    </submittedName>
</protein>
<sequence length="216" mass="24461">MCPKSSARFSSADSSRFYSYLIPVSSPSHRRKTALPVFSIARWYPLSLIFSSGVIITTAGVIEPPSRLLKNGEKSHPRDIVGCLRCRYLSIDQLTDDHHCELGSLMRYVERPIAIQHGQSLYHNPRLVIPLTGQGCSYAQFRVFDRESWTRRQKSPHLAAWTSNTITVCKRERQRTSMTRYHAMVIDAAVLRRIVTTVSGTHPFPHPLAGSRQIAL</sequence>
<accession>A0A369JIK5</accession>
<evidence type="ECO:0000313" key="3">
    <source>
        <dbReference type="Proteomes" id="UP000076154"/>
    </source>
</evidence>
<keyword evidence="3" id="KW-1185">Reference proteome</keyword>
<feature type="transmembrane region" description="Helical" evidence="1">
    <location>
        <begin position="43"/>
        <end position="62"/>
    </location>
</feature>
<dbReference type="InParanoid" id="A0A369JIK5"/>
<keyword evidence="1" id="KW-0472">Membrane</keyword>
<keyword evidence="1" id="KW-1133">Transmembrane helix</keyword>
<reference evidence="2" key="1">
    <citation type="submission" date="2018-04" db="EMBL/GenBank/DDBJ databases">
        <title>Whole genome sequencing of Hypsizygus marmoreus.</title>
        <authorList>
            <person name="Choi I.-G."/>
            <person name="Min B."/>
            <person name="Kim J.-G."/>
            <person name="Kim S."/>
            <person name="Oh Y.-L."/>
            <person name="Kong W.-S."/>
            <person name="Park H."/>
            <person name="Jeong J."/>
            <person name="Song E.-S."/>
        </authorList>
    </citation>
    <scope>NUCLEOTIDE SEQUENCE [LARGE SCALE GENOMIC DNA]</scope>
    <source>
        <strain evidence="2">51987-8</strain>
    </source>
</reference>
<comment type="caution">
    <text evidence="2">The sequence shown here is derived from an EMBL/GenBank/DDBJ whole genome shotgun (WGS) entry which is preliminary data.</text>
</comment>